<proteinExistence type="predicted"/>
<evidence type="ECO:0000313" key="1">
    <source>
        <dbReference type="EMBL" id="MBB4682122.1"/>
    </source>
</evidence>
<dbReference type="EMBL" id="JACHMH010000001">
    <property type="protein sequence ID" value="MBB4682122.1"/>
    <property type="molecule type" value="Genomic_DNA"/>
</dbReference>
<dbReference type="Proteomes" id="UP000533598">
    <property type="component" value="Unassembled WGS sequence"/>
</dbReference>
<dbReference type="AlphaFoldDB" id="A0A7W7CIY0"/>
<evidence type="ECO:0000313" key="2">
    <source>
        <dbReference type="Proteomes" id="UP000533598"/>
    </source>
</evidence>
<keyword evidence="2" id="KW-1185">Reference proteome</keyword>
<sequence length="218" mass="23256">MLSRFHARCAAPLRSTESRPALALQRFTARGEQVLAEVVLADPTTAAPLASLPIGAVNEALPVHRAVPVTMHGVPEAGARISVRLADGESLPACTAVRPKRIQPRLVEFNPGYPPRPPADGRRWEAAYAVPVIGSHGRSLVLGDPVTGSPLVAAALCDVAARQLVAAEAVLVGYDPAEHTDVISAVTEDAAALFLRAWPRPLPLRHRQLRLRRRTVSA</sequence>
<gene>
    <name evidence="1" type="ORF">HNR67_008240</name>
</gene>
<name>A0A7W7CIY0_9PSEU</name>
<accession>A0A7W7CIY0</accession>
<protein>
    <submittedName>
        <fullName evidence="1">Uncharacterized protein</fullName>
    </submittedName>
</protein>
<comment type="caution">
    <text evidence="1">The sequence shown here is derived from an EMBL/GenBank/DDBJ whole genome shotgun (WGS) entry which is preliminary data.</text>
</comment>
<dbReference type="RefSeq" id="WP_185009177.1">
    <property type="nucleotide sequence ID" value="NZ_BAAAUI010000067.1"/>
</dbReference>
<reference evidence="1 2" key="1">
    <citation type="submission" date="2020-08" db="EMBL/GenBank/DDBJ databases">
        <title>Sequencing the genomes of 1000 actinobacteria strains.</title>
        <authorList>
            <person name="Klenk H.-P."/>
        </authorList>
    </citation>
    <scope>NUCLEOTIDE SEQUENCE [LARGE SCALE GENOMIC DNA]</scope>
    <source>
        <strain evidence="1 2">DSM 44230</strain>
    </source>
</reference>
<organism evidence="1 2">
    <name type="scientific">Crossiella cryophila</name>
    <dbReference type="NCBI Taxonomy" id="43355"/>
    <lineage>
        <taxon>Bacteria</taxon>
        <taxon>Bacillati</taxon>
        <taxon>Actinomycetota</taxon>
        <taxon>Actinomycetes</taxon>
        <taxon>Pseudonocardiales</taxon>
        <taxon>Pseudonocardiaceae</taxon>
        <taxon>Crossiella</taxon>
    </lineage>
</organism>